<dbReference type="AlphaFoldDB" id="A0AA94HS55"/>
<organism evidence="1 2">
    <name type="scientific">Desulfovibrio desulfuricans</name>
    <dbReference type="NCBI Taxonomy" id="876"/>
    <lineage>
        <taxon>Bacteria</taxon>
        <taxon>Pseudomonadati</taxon>
        <taxon>Thermodesulfobacteriota</taxon>
        <taxon>Desulfovibrionia</taxon>
        <taxon>Desulfovibrionales</taxon>
        <taxon>Desulfovibrionaceae</taxon>
        <taxon>Desulfovibrio</taxon>
    </lineage>
</organism>
<accession>A0AA94HS55</accession>
<dbReference type="Proteomes" id="UP000182680">
    <property type="component" value="Unassembled WGS sequence"/>
</dbReference>
<name>A0AA94HS55_DESDE</name>
<evidence type="ECO:0000313" key="2">
    <source>
        <dbReference type="Proteomes" id="UP000182680"/>
    </source>
</evidence>
<proteinExistence type="predicted"/>
<evidence type="ECO:0000313" key="1">
    <source>
        <dbReference type="EMBL" id="SFW30105.1"/>
    </source>
</evidence>
<gene>
    <name evidence="1" type="ORF">SAMN02910291_00745</name>
</gene>
<sequence length="84" mass="9359">MSRVSAPQRLELGAKRCKYRWRLREVMDANAVPSYAALGRMLGVSGVAVARTVSGEIHSPVVLDWFRKHGVPENLLCDPRRAAQ</sequence>
<comment type="caution">
    <text evidence="1">The sequence shown here is derived from an EMBL/GenBank/DDBJ whole genome shotgun (WGS) entry which is preliminary data.</text>
</comment>
<dbReference type="EMBL" id="FPIW01000008">
    <property type="protein sequence ID" value="SFW30105.1"/>
    <property type="molecule type" value="Genomic_DNA"/>
</dbReference>
<dbReference type="RefSeq" id="WP_072311413.1">
    <property type="nucleotide sequence ID" value="NZ_FPIW01000008.1"/>
</dbReference>
<reference evidence="2" key="1">
    <citation type="submission" date="2016-11" db="EMBL/GenBank/DDBJ databases">
        <authorList>
            <person name="Jaros S."/>
            <person name="Januszkiewicz K."/>
            <person name="Wedrychowicz H."/>
        </authorList>
    </citation>
    <scope>NUCLEOTIDE SEQUENCE [LARGE SCALE GENOMIC DNA]</scope>
    <source>
        <strain evidence="2">DSM 7057</strain>
    </source>
</reference>
<protein>
    <submittedName>
        <fullName evidence="1">Uncharacterized protein</fullName>
    </submittedName>
</protein>